<dbReference type="Gene3D" id="3.40.50.300">
    <property type="entry name" value="P-loop containing nucleotide triphosphate hydrolases"/>
    <property type="match status" value="1"/>
</dbReference>
<evidence type="ECO:0000256" key="5">
    <source>
        <dbReference type="ARBA" id="ARBA00022840"/>
    </source>
</evidence>
<evidence type="ECO:0000256" key="3">
    <source>
        <dbReference type="ARBA" id="ARBA00022475"/>
    </source>
</evidence>
<keyword evidence="4" id="KW-0547">Nucleotide-binding</keyword>
<organism evidence="7 8">
    <name type="scientific">Lacticaseibacillus rhamnosus (strain ATCC 53103 / LMG 18243 / GG)</name>
    <name type="common">Lactobacillus rhamnosus</name>
    <dbReference type="NCBI Taxonomy" id="568703"/>
    <lineage>
        <taxon>Bacteria</taxon>
        <taxon>Bacillati</taxon>
        <taxon>Bacillota</taxon>
        <taxon>Bacilli</taxon>
        <taxon>Lactobacillales</taxon>
        <taxon>Lactobacillaceae</taxon>
        <taxon>Lacticaseibacillus</taxon>
    </lineage>
</organism>
<evidence type="ECO:0000256" key="6">
    <source>
        <dbReference type="ARBA" id="ARBA00023136"/>
    </source>
</evidence>
<evidence type="ECO:0000256" key="4">
    <source>
        <dbReference type="ARBA" id="ARBA00022741"/>
    </source>
</evidence>
<dbReference type="InterPro" id="IPR030679">
    <property type="entry name" value="ABC_ATPase_HisP-typ"/>
</dbReference>
<keyword evidence="2" id="KW-0813">Transport</keyword>
<dbReference type="GO" id="GO:0015424">
    <property type="term" value="F:ABC-type amino acid transporter activity"/>
    <property type="evidence" value="ECO:0007669"/>
    <property type="project" value="InterPro"/>
</dbReference>
<dbReference type="AlphaFoldDB" id="A0A809N993"/>
<dbReference type="GO" id="GO:0005524">
    <property type="term" value="F:ATP binding"/>
    <property type="evidence" value="ECO:0007669"/>
    <property type="project" value="UniProtKB-KW"/>
</dbReference>
<gene>
    <name evidence="7" type="ordered locus">LRHM_0462</name>
</gene>
<dbReference type="PIRSF" id="PIRSF039085">
    <property type="entry name" value="ABC_ATPase_HisP"/>
    <property type="match status" value="1"/>
</dbReference>
<dbReference type="EMBL" id="AP011548">
    <property type="protein sequence ID" value="BAI40989.1"/>
    <property type="molecule type" value="Genomic_DNA"/>
</dbReference>
<dbReference type="GO" id="GO:0016887">
    <property type="term" value="F:ATP hydrolysis activity"/>
    <property type="evidence" value="ECO:0007669"/>
    <property type="project" value="InterPro"/>
</dbReference>
<reference evidence="7 8" key="1">
    <citation type="journal article" date="2009" name="J. Bacteriol.">
        <title>Complete genome sequence of the probiotic Lactobacillus rhamnosus ATCC 53103.</title>
        <authorList>
            <person name="Morita H."/>
            <person name="Toh H."/>
            <person name="Oshima K."/>
            <person name="Murakami M."/>
            <person name="Taylor T.D."/>
            <person name="Igimi S."/>
            <person name="Hattori M."/>
        </authorList>
    </citation>
    <scope>NUCLEOTIDE SEQUENCE [LARGE SCALE GENOMIC DNA]</scope>
    <source>
        <strain evidence="8">ATCC 53103 / LMG 18243 / GG [Tokyo]</strain>
    </source>
</reference>
<accession>A0A809N993</accession>
<dbReference type="RefSeq" id="WP_014569111.1">
    <property type="nucleotide sequence ID" value="NC_013198.1"/>
</dbReference>
<keyword evidence="5 7" id="KW-0067">ATP-binding</keyword>
<evidence type="ECO:0000256" key="2">
    <source>
        <dbReference type="ARBA" id="ARBA00022448"/>
    </source>
</evidence>
<dbReference type="KEGG" id="lrg:LRHM_0462"/>
<proteinExistence type="predicted"/>
<dbReference type="PANTHER" id="PTHR43166:SF35">
    <property type="entry name" value="L-CYSTINE IMPORT ATP-BINDING PROTEIN TCYN"/>
    <property type="match status" value="1"/>
</dbReference>
<dbReference type="InterPro" id="IPR003593">
    <property type="entry name" value="AAA+_ATPase"/>
</dbReference>
<dbReference type="PROSITE" id="PS50893">
    <property type="entry name" value="ABC_TRANSPORTER_2"/>
    <property type="match status" value="1"/>
</dbReference>
<keyword evidence="3" id="KW-1003">Cell membrane</keyword>
<sequence length="250" mass="27487">MPLLEIRELTKKFKGKKILSDLNLTVNSGETLVIVGKSGAGKTTLLRCLDLLEQPTSGHLTLGGKTFDYRHLTASDIRSIRDQLAMVFQNYALFNNKTALENITEPLIYGQHQTKSNAKKIAETLLAQLELTDKANLYPAELSGGQQQRIGIARAEALRPSIILFDEPTSSLDPALVGTITRDILSLRAKGQTMIVVTHQLDFAQHIATKCAFLHEGNLVEVAPAEQFFKHPSHQETAAFLKAASEEAKV</sequence>
<evidence type="ECO:0000313" key="7">
    <source>
        <dbReference type="EMBL" id="BAI40989.1"/>
    </source>
</evidence>
<dbReference type="InterPro" id="IPR027417">
    <property type="entry name" value="P-loop_NTPase"/>
</dbReference>
<dbReference type="Pfam" id="PF00005">
    <property type="entry name" value="ABC_tran"/>
    <property type="match status" value="1"/>
</dbReference>
<dbReference type="PANTHER" id="PTHR43166">
    <property type="entry name" value="AMINO ACID IMPORT ATP-BINDING PROTEIN"/>
    <property type="match status" value="1"/>
</dbReference>
<dbReference type="InterPro" id="IPR003439">
    <property type="entry name" value="ABC_transporter-like_ATP-bd"/>
</dbReference>
<evidence type="ECO:0000256" key="1">
    <source>
        <dbReference type="ARBA" id="ARBA00004202"/>
    </source>
</evidence>
<name>A0A809N993_LACRG</name>
<keyword evidence="6" id="KW-0472">Membrane</keyword>
<dbReference type="GO" id="GO:0005886">
    <property type="term" value="C:plasma membrane"/>
    <property type="evidence" value="ECO:0007669"/>
    <property type="project" value="UniProtKB-SubCell"/>
</dbReference>
<comment type="subcellular location">
    <subcellularLocation>
        <location evidence="1">Cell membrane</location>
        <topology evidence="1">Peripheral membrane protein</topology>
    </subcellularLocation>
</comment>
<evidence type="ECO:0000313" key="8">
    <source>
        <dbReference type="Proteomes" id="UP000002067"/>
    </source>
</evidence>
<dbReference type="InterPro" id="IPR050086">
    <property type="entry name" value="MetN_ABC_transporter-like"/>
</dbReference>
<dbReference type="Proteomes" id="UP000002067">
    <property type="component" value="Chromosome"/>
</dbReference>
<dbReference type="SUPFAM" id="SSF52540">
    <property type="entry name" value="P-loop containing nucleoside triphosphate hydrolases"/>
    <property type="match status" value="1"/>
</dbReference>
<dbReference type="SMART" id="SM00382">
    <property type="entry name" value="AAA"/>
    <property type="match status" value="1"/>
</dbReference>
<protein>
    <submittedName>
        <fullName evidence="7">Amino acid ABC transporter ATP-binding protein</fullName>
    </submittedName>
</protein>